<reference evidence="2" key="1">
    <citation type="submission" date="2021-05" db="EMBL/GenBank/DDBJ databases">
        <title>Comparative genomics of three Colletotrichum scovillei strains and genetic complementation revealed genes involved fungal growth and virulence on chili pepper.</title>
        <authorList>
            <person name="Hsieh D.-K."/>
            <person name="Chuang S.-C."/>
            <person name="Chen C.-Y."/>
            <person name="Chao Y.-T."/>
            <person name="Lu M.-Y.J."/>
            <person name="Lee M.-H."/>
            <person name="Shih M.-C."/>
        </authorList>
    </citation>
    <scope>NUCLEOTIDE SEQUENCE</scope>
    <source>
        <strain evidence="2">Coll-153</strain>
    </source>
</reference>
<proteinExistence type="predicted"/>
<accession>A0A9P7R2U4</accession>
<evidence type="ECO:0000256" key="1">
    <source>
        <dbReference type="SAM" id="MobiDB-lite"/>
    </source>
</evidence>
<comment type="caution">
    <text evidence="2">The sequence shown here is derived from an EMBL/GenBank/DDBJ whole genome shotgun (WGS) entry which is preliminary data.</text>
</comment>
<dbReference type="AlphaFoldDB" id="A0A9P7R2U4"/>
<dbReference type="Proteomes" id="UP000699042">
    <property type="component" value="Unassembled WGS sequence"/>
</dbReference>
<protein>
    <submittedName>
        <fullName evidence="2">Uncharacterized protein</fullName>
    </submittedName>
</protein>
<dbReference type="EMBL" id="JAESDN010000006">
    <property type="protein sequence ID" value="KAG7048465.1"/>
    <property type="molecule type" value="Genomic_DNA"/>
</dbReference>
<gene>
    <name evidence="2" type="ORF">JMJ77_014103</name>
</gene>
<keyword evidence="3" id="KW-1185">Reference proteome</keyword>
<sequence length="234" mass="26337">MLANETEYRAQQYPIPFSEPATYSVAISVMHTSLSQRVSTEKRETTGGGSGLPYETNTHAEWSRLPYMEKFCSASPFGTAFNAPSYRIKRLKDVHLASWHLGQHRLAFRFDMCPHSGSRSRAASEFRKDGILPFSHISESSALRKNRGRALSREKKYRSRDVESFQGGGIHLALHSLLVSILSLSRLFAHGKSRSSSFGLKGAFSIHGIYNCYRSQVRNARPSLTSRLRIRSHA</sequence>
<organism evidence="2 3">
    <name type="scientific">Colletotrichum scovillei</name>
    <dbReference type="NCBI Taxonomy" id="1209932"/>
    <lineage>
        <taxon>Eukaryota</taxon>
        <taxon>Fungi</taxon>
        <taxon>Dikarya</taxon>
        <taxon>Ascomycota</taxon>
        <taxon>Pezizomycotina</taxon>
        <taxon>Sordariomycetes</taxon>
        <taxon>Hypocreomycetidae</taxon>
        <taxon>Glomerellales</taxon>
        <taxon>Glomerellaceae</taxon>
        <taxon>Colletotrichum</taxon>
        <taxon>Colletotrichum acutatum species complex</taxon>
    </lineage>
</organism>
<evidence type="ECO:0000313" key="2">
    <source>
        <dbReference type="EMBL" id="KAG7048465.1"/>
    </source>
</evidence>
<name>A0A9P7R2U4_9PEZI</name>
<evidence type="ECO:0000313" key="3">
    <source>
        <dbReference type="Proteomes" id="UP000699042"/>
    </source>
</evidence>
<feature type="region of interest" description="Disordered" evidence="1">
    <location>
        <begin position="36"/>
        <end position="55"/>
    </location>
</feature>